<proteinExistence type="inferred from homology"/>
<dbReference type="PANTHER" id="PTHR45348">
    <property type="entry name" value="HYPOTHETICAL OXIDOREDUCTASE (EUROFUNG)"/>
    <property type="match status" value="1"/>
</dbReference>
<protein>
    <recommendedName>
        <fullName evidence="3">Enoyl reductase (ER) domain-containing protein</fullName>
    </recommendedName>
</protein>
<evidence type="ECO:0000256" key="1">
    <source>
        <dbReference type="ARBA" id="ARBA00008072"/>
    </source>
</evidence>
<reference evidence="4 5" key="1">
    <citation type="journal article" date="2017" name="Biotechnol. Biofuels">
        <title>Differential beta-glucosidase expression as a function of carbon source availability in Talaromyces amestolkiae: a genomic and proteomic approach.</title>
        <authorList>
            <person name="de Eugenio L.I."/>
            <person name="Mendez-Liter J.A."/>
            <person name="Nieto-Dominguez M."/>
            <person name="Alonso L."/>
            <person name="Gil-Munoz J."/>
            <person name="Barriuso J."/>
            <person name="Prieto A."/>
            <person name="Martinez M.J."/>
        </authorList>
    </citation>
    <scope>NUCLEOTIDE SEQUENCE [LARGE SCALE GENOMIC DNA]</scope>
    <source>
        <strain evidence="4 5">CIB</strain>
    </source>
</reference>
<dbReference type="Gene3D" id="3.90.180.10">
    <property type="entry name" value="Medium-chain alcohol dehydrogenases, catalytic domain"/>
    <property type="match status" value="1"/>
</dbReference>
<dbReference type="AlphaFoldDB" id="A0A364L9S7"/>
<dbReference type="SMART" id="SM00829">
    <property type="entry name" value="PKS_ER"/>
    <property type="match status" value="1"/>
</dbReference>
<name>A0A364L9S7_TALAM</name>
<comment type="caution">
    <text evidence="4">The sequence shown here is derived from an EMBL/GenBank/DDBJ whole genome shotgun (WGS) entry which is preliminary data.</text>
</comment>
<dbReference type="STRING" id="1196081.A0A364L9S7"/>
<dbReference type="PANTHER" id="PTHR45348:SF2">
    <property type="entry name" value="ZINC-TYPE ALCOHOL DEHYDROGENASE-LIKE PROTEIN C2E1P3.01"/>
    <property type="match status" value="1"/>
</dbReference>
<keyword evidence="2" id="KW-0560">Oxidoreductase</keyword>
<dbReference type="RefSeq" id="XP_040737084.1">
    <property type="nucleotide sequence ID" value="XM_040881403.1"/>
</dbReference>
<dbReference type="SUPFAM" id="SSF50129">
    <property type="entry name" value="GroES-like"/>
    <property type="match status" value="1"/>
</dbReference>
<dbReference type="InterPro" id="IPR011032">
    <property type="entry name" value="GroES-like_sf"/>
</dbReference>
<dbReference type="InterPro" id="IPR013154">
    <property type="entry name" value="ADH-like_N"/>
</dbReference>
<gene>
    <name evidence="4" type="ORF">BHQ10_008582</name>
</gene>
<dbReference type="SUPFAM" id="SSF51735">
    <property type="entry name" value="NAD(P)-binding Rossmann-fold domains"/>
    <property type="match status" value="1"/>
</dbReference>
<dbReference type="Pfam" id="PF08240">
    <property type="entry name" value="ADH_N"/>
    <property type="match status" value="1"/>
</dbReference>
<evidence type="ECO:0000259" key="3">
    <source>
        <dbReference type="SMART" id="SM00829"/>
    </source>
</evidence>
<sequence length="372" mass="40081">MPHQAAYIPAKKAQLEISTAEYTKPGENKITVKNGAVAINPLDWFKQGSGDLFAPWIKYPHIMGSDLAGEVVEVGPGVTRFKVGDRVVAHAVGMDKRSNKSSEGAFQEYTVVQTNLSSQIPDHISYEAACVLPLGLSTASCGLFMKDYLALRHPTNEKPVSVPDKREAILIWGGSTSVGCNAIQLATAAGYEVITTAGPHNHALVKKLGAVEAFDYNSPTVIEDIVAAFKDRVSVGAMAIGPKSLAYCVDIIARIPGRKFVAQASVDLPASGFPQGILDWPAFGLQMGISMMSLKTKALLKRVQAKFIWGSDNMENEVGKAIYEDYLPRALQDGRFVPAPEPYVLGKGLEHIQEGMDLNRKGVSAKKVVVTL</sequence>
<feature type="domain" description="Enoyl reductase (ER)" evidence="3">
    <location>
        <begin position="12"/>
        <end position="300"/>
    </location>
</feature>
<dbReference type="GeneID" id="63797796"/>
<dbReference type="GO" id="GO:0016651">
    <property type="term" value="F:oxidoreductase activity, acting on NAD(P)H"/>
    <property type="evidence" value="ECO:0007669"/>
    <property type="project" value="InterPro"/>
</dbReference>
<comment type="similarity">
    <text evidence="1">Belongs to the zinc-containing alcohol dehydrogenase family.</text>
</comment>
<dbReference type="InterPro" id="IPR036291">
    <property type="entry name" value="NAD(P)-bd_dom_sf"/>
</dbReference>
<dbReference type="InterPro" id="IPR047122">
    <property type="entry name" value="Trans-enoyl_RdTase-like"/>
</dbReference>
<organism evidence="4 5">
    <name type="scientific">Talaromyces amestolkiae</name>
    <dbReference type="NCBI Taxonomy" id="1196081"/>
    <lineage>
        <taxon>Eukaryota</taxon>
        <taxon>Fungi</taxon>
        <taxon>Dikarya</taxon>
        <taxon>Ascomycota</taxon>
        <taxon>Pezizomycotina</taxon>
        <taxon>Eurotiomycetes</taxon>
        <taxon>Eurotiomycetidae</taxon>
        <taxon>Eurotiales</taxon>
        <taxon>Trichocomaceae</taxon>
        <taxon>Talaromyces</taxon>
        <taxon>Talaromyces sect. Talaromyces</taxon>
    </lineage>
</organism>
<accession>A0A364L9S7</accession>
<dbReference type="Pfam" id="PF00107">
    <property type="entry name" value="ADH_zinc_N"/>
    <property type="match status" value="1"/>
</dbReference>
<keyword evidence="5" id="KW-1185">Reference proteome</keyword>
<dbReference type="InterPro" id="IPR020843">
    <property type="entry name" value="ER"/>
</dbReference>
<evidence type="ECO:0000313" key="5">
    <source>
        <dbReference type="Proteomes" id="UP000249363"/>
    </source>
</evidence>
<dbReference type="Proteomes" id="UP000249363">
    <property type="component" value="Unassembled WGS sequence"/>
</dbReference>
<dbReference type="Gene3D" id="3.40.50.720">
    <property type="entry name" value="NAD(P)-binding Rossmann-like Domain"/>
    <property type="match status" value="1"/>
</dbReference>
<evidence type="ECO:0000313" key="4">
    <source>
        <dbReference type="EMBL" id="RAO72570.1"/>
    </source>
</evidence>
<dbReference type="CDD" id="cd08249">
    <property type="entry name" value="enoyl_reductase_like"/>
    <property type="match status" value="1"/>
</dbReference>
<dbReference type="OrthoDB" id="48317at2759"/>
<dbReference type="EMBL" id="MIKG01000020">
    <property type="protein sequence ID" value="RAO72570.1"/>
    <property type="molecule type" value="Genomic_DNA"/>
</dbReference>
<evidence type="ECO:0000256" key="2">
    <source>
        <dbReference type="ARBA" id="ARBA00023002"/>
    </source>
</evidence>
<dbReference type="InterPro" id="IPR013149">
    <property type="entry name" value="ADH-like_C"/>
</dbReference>